<sequence>MPPLELFQYYGVDHAAMILCFVAMWLIGNKNPSGFVVFMLGNACWTVFGVMTASVGVIIGNVGFILLNARGLWQWAQEKKLAAATE</sequence>
<accession>A0A517QXB4</accession>
<evidence type="ECO:0008006" key="4">
    <source>
        <dbReference type="Google" id="ProtNLM"/>
    </source>
</evidence>
<dbReference type="KEGG" id="svp:Pan189_06510"/>
<keyword evidence="1" id="KW-0472">Membrane</keyword>
<feature type="transmembrane region" description="Helical" evidence="1">
    <location>
        <begin position="47"/>
        <end position="69"/>
    </location>
</feature>
<reference evidence="2 3" key="1">
    <citation type="submission" date="2019-02" db="EMBL/GenBank/DDBJ databases">
        <title>Deep-cultivation of Planctomycetes and their phenomic and genomic characterization uncovers novel biology.</title>
        <authorList>
            <person name="Wiegand S."/>
            <person name="Jogler M."/>
            <person name="Boedeker C."/>
            <person name="Pinto D."/>
            <person name="Vollmers J."/>
            <person name="Rivas-Marin E."/>
            <person name="Kohn T."/>
            <person name="Peeters S.H."/>
            <person name="Heuer A."/>
            <person name="Rast P."/>
            <person name="Oberbeckmann S."/>
            <person name="Bunk B."/>
            <person name="Jeske O."/>
            <person name="Meyerdierks A."/>
            <person name="Storesund J.E."/>
            <person name="Kallscheuer N."/>
            <person name="Luecker S."/>
            <person name="Lage O.M."/>
            <person name="Pohl T."/>
            <person name="Merkel B.J."/>
            <person name="Hornburger P."/>
            <person name="Mueller R.-W."/>
            <person name="Bruemmer F."/>
            <person name="Labrenz M."/>
            <person name="Spormann A.M."/>
            <person name="Op den Camp H."/>
            <person name="Overmann J."/>
            <person name="Amann R."/>
            <person name="Jetten M.S.M."/>
            <person name="Mascher T."/>
            <person name="Medema M.H."/>
            <person name="Devos D.P."/>
            <person name="Kaster A.-K."/>
            <person name="Ovreas L."/>
            <person name="Rohde M."/>
            <person name="Galperin M.Y."/>
            <person name="Jogler C."/>
        </authorList>
    </citation>
    <scope>NUCLEOTIDE SEQUENCE [LARGE SCALE GENOMIC DNA]</scope>
    <source>
        <strain evidence="2 3">Pan189</strain>
    </source>
</reference>
<feature type="transmembrane region" description="Helical" evidence="1">
    <location>
        <begin position="7"/>
        <end position="27"/>
    </location>
</feature>
<proteinExistence type="predicted"/>
<evidence type="ECO:0000256" key="1">
    <source>
        <dbReference type="SAM" id="Phobius"/>
    </source>
</evidence>
<dbReference type="AlphaFoldDB" id="A0A517QXB4"/>
<keyword evidence="1" id="KW-0812">Transmembrane</keyword>
<evidence type="ECO:0000313" key="2">
    <source>
        <dbReference type="EMBL" id="QDT36295.1"/>
    </source>
</evidence>
<name>A0A517QXB4_9PLAN</name>
<protein>
    <recommendedName>
        <fullName evidence="4">PnuC protein</fullName>
    </recommendedName>
</protein>
<keyword evidence="1" id="KW-1133">Transmembrane helix</keyword>
<dbReference type="RefSeq" id="WP_310821018.1">
    <property type="nucleotide sequence ID" value="NZ_CP036268.1"/>
</dbReference>
<dbReference type="Proteomes" id="UP000317318">
    <property type="component" value="Chromosome"/>
</dbReference>
<dbReference type="EMBL" id="CP036268">
    <property type="protein sequence ID" value="QDT36295.1"/>
    <property type="molecule type" value="Genomic_DNA"/>
</dbReference>
<keyword evidence="3" id="KW-1185">Reference proteome</keyword>
<evidence type="ECO:0000313" key="3">
    <source>
        <dbReference type="Proteomes" id="UP000317318"/>
    </source>
</evidence>
<gene>
    <name evidence="2" type="ORF">Pan189_06510</name>
</gene>
<organism evidence="2 3">
    <name type="scientific">Stratiformator vulcanicus</name>
    <dbReference type="NCBI Taxonomy" id="2527980"/>
    <lineage>
        <taxon>Bacteria</taxon>
        <taxon>Pseudomonadati</taxon>
        <taxon>Planctomycetota</taxon>
        <taxon>Planctomycetia</taxon>
        <taxon>Planctomycetales</taxon>
        <taxon>Planctomycetaceae</taxon>
        <taxon>Stratiformator</taxon>
    </lineage>
</organism>